<reference evidence="1" key="2">
    <citation type="submission" date="2025-09" db="UniProtKB">
        <authorList>
            <consortium name="EnsemblPlants"/>
        </authorList>
    </citation>
    <scope>IDENTIFICATION</scope>
</reference>
<evidence type="ECO:0000313" key="2">
    <source>
        <dbReference type="Proteomes" id="UP001732700"/>
    </source>
</evidence>
<accession>A0ACD6AD21</accession>
<dbReference type="EnsemblPlants" id="AVESA.00010b.r2.7DG1335820.1">
    <property type="protein sequence ID" value="AVESA.00010b.r2.7DG1335820.1.CDS.1"/>
    <property type="gene ID" value="AVESA.00010b.r2.7DG1335820"/>
</dbReference>
<organism evidence="1 2">
    <name type="scientific">Avena sativa</name>
    <name type="common">Oat</name>
    <dbReference type="NCBI Taxonomy" id="4498"/>
    <lineage>
        <taxon>Eukaryota</taxon>
        <taxon>Viridiplantae</taxon>
        <taxon>Streptophyta</taxon>
        <taxon>Embryophyta</taxon>
        <taxon>Tracheophyta</taxon>
        <taxon>Spermatophyta</taxon>
        <taxon>Magnoliopsida</taxon>
        <taxon>Liliopsida</taxon>
        <taxon>Poales</taxon>
        <taxon>Poaceae</taxon>
        <taxon>BOP clade</taxon>
        <taxon>Pooideae</taxon>
        <taxon>Poodae</taxon>
        <taxon>Poeae</taxon>
        <taxon>Poeae Chloroplast Group 1 (Aveneae type)</taxon>
        <taxon>Aveninae</taxon>
        <taxon>Avena</taxon>
    </lineage>
</organism>
<keyword evidence="2" id="KW-1185">Reference proteome</keyword>
<proteinExistence type="predicted"/>
<reference evidence="1" key="1">
    <citation type="submission" date="2021-05" db="EMBL/GenBank/DDBJ databases">
        <authorList>
            <person name="Scholz U."/>
            <person name="Mascher M."/>
            <person name="Fiebig A."/>
        </authorList>
    </citation>
    <scope>NUCLEOTIDE SEQUENCE [LARGE SCALE GENOMIC DNA]</scope>
</reference>
<name>A0ACD6AD21_AVESA</name>
<evidence type="ECO:0000313" key="1">
    <source>
        <dbReference type="EnsemblPlants" id="AVESA.00010b.r2.7DG1335820.1.CDS.1"/>
    </source>
</evidence>
<protein>
    <submittedName>
        <fullName evidence="1">Uncharacterized protein</fullName>
    </submittedName>
</protein>
<sequence>MPETMDKKNQEDDDDDNEHTRLRGFIGVARYVIAALVAVITLAVIARAFTVSLRSEKLYIKVTNGTVLVLGFPANKVVLSVALSSSNPSGRVGISYRGVNVSLWQQDMSLITSFVIKDGITGINVGPDTAWLSNTVATQDVPGEVSPELVDTMRRRNLVTDATVRLHGTLWTQVTGLTYTRGHTTVFSCYPVTIGLAAALPAPAGDVSCKEVSS</sequence>
<dbReference type="Proteomes" id="UP001732700">
    <property type="component" value="Chromosome 7D"/>
</dbReference>